<sequence length="365" mass="40840">MATNQSSCNQADEDYIDLEVSSSSNFFCKSKCSPPQTREFEFQMTTLLHEREPTTSPADELFYKGKLLPLHLPPRLQMVRKILQSSSTPIEHKTEEAFGKEYIIPFITGSNTPSISTGTPLECCNISPSESSRVSSELNPDEYIFDWSIETRGFIGDHPKKFWSKKLKQFKQFPLGQKLKASRAYLKSLFSKSGCSDESCAKAASNVEAEIFSKEKDCPSKYFQVAKKTPFDKITDEKYPMATTLLKSIDREMLEEGFNNHRRSFSGVIQRQSANKSSSSSTSTSSSGSSSFSFGSNAFYDLQLLKRSCSANSEIESSIEGAIAYCKQSQRLFCSNDSSEAEVCSLFASRTTVCGDQERRRLCSI</sequence>
<comment type="caution">
    <text evidence="2">The sequence shown here is derived from an EMBL/GenBank/DDBJ whole genome shotgun (WGS) entry which is preliminary data.</text>
</comment>
<dbReference type="OrthoDB" id="1938320at2759"/>
<feature type="region of interest" description="Disordered" evidence="1">
    <location>
        <begin position="268"/>
        <end position="291"/>
    </location>
</feature>
<dbReference type="GO" id="GO:0016301">
    <property type="term" value="F:kinase activity"/>
    <property type="evidence" value="ECO:0007669"/>
    <property type="project" value="UniProtKB-KW"/>
</dbReference>
<keyword evidence="2" id="KW-0808">Transferase</keyword>
<dbReference type="GO" id="GO:0005886">
    <property type="term" value="C:plasma membrane"/>
    <property type="evidence" value="ECO:0007669"/>
    <property type="project" value="InterPro"/>
</dbReference>
<evidence type="ECO:0000256" key="1">
    <source>
        <dbReference type="SAM" id="MobiDB-lite"/>
    </source>
</evidence>
<dbReference type="PANTHER" id="PTHR33312:SF21">
    <property type="entry name" value="MEMBRANE-ASSOCIATED KINASE REGULATOR 3-RELATED"/>
    <property type="match status" value="1"/>
</dbReference>
<dbReference type="AlphaFoldDB" id="A0A6A1WFA8"/>
<feature type="compositionally biased region" description="Low complexity" evidence="1">
    <location>
        <begin position="277"/>
        <end position="291"/>
    </location>
</feature>
<dbReference type="Proteomes" id="UP000516437">
    <property type="component" value="Chromosome 2"/>
</dbReference>
<name>A0A6A1WFA8_9ROSI</name>
<evidence type="ECO:0000313" key="2">
    <source>
        <dbReference type="EMBL" id="KAB1223989.1"/>
    </source>
</evidence>
<accession>A0A6A1WFA8</accession>
<dbReference type="PANTHER" id="PTHR33312">
    <property type="entry name" value="MEMBRANE-ASSOCIATED KINASE REGULATOR 4-RELATED"/>
    <property type="match status" value="1"/>
</dbReference>
<reference evidence="2 3" key="1">
    <citation type="journal article" date="2019" name="Plant Biotechnol. J.">
        <title>The red bayberry genome and genetic basis of sex determination.</title>
        <authorList>
            <person name="Jia H.M."/>
            <person name="Jia H.J."/>
            <person name="Cai Q.L."/>
            <person name="Wang Y."/>
            <person name="Zhao H.B."/>
            <person name="Yang W.F."/>
            <person name="Wang G.Y."/>
            <person name="Li Y.H."/>
            <person name="Zhan D.L."/>
            <person name="Shen Y.T."/>
            <person name="Niu Q.F."/>
            <person name="Chang L."/>
            <person name="Qiu J."/>
            <person name="Zhao L."/>
            <person name="Xie H.B."/>
            <person name="Fu W.Y."/>
            <person name="Jin J."/>
            <person name="Li X.W."/>
            <person name="Jiao Y."/>
            <person name="Zhou C.C."/>
            <person name="Tu T."/>
            <person name="Chai C.Y."/>
            <person name="Gao J.L."/>
            <person name="Fan L.J."/>
            <person name="van de Weg E."/>
            <person name="Wang J.Y."/>
            <person name="Gao Z.S."/>
        </authorList>
    </citation>
    <scope>NUCLEOTIDE SEQUENCE [LARGE SCALE GENOMIC DNA]</scope>
    <source>
        <tissue evidence="2">Leaves</tissue>
    </source>
</reference>
<gene>
    <name evidence="2" type="ORF">CJ030_MR2G006066</name>
</gene>
<protein>
    <submittedName>
        <fullName evidence="2">Putative membrane-associated kinase regulator 4</fullName>
    </submittedName>
</protein>
<evidence type="ECO:0000313" key="3">
    <source>
        <dbReference type="Proteomes" id="UP000516437"/>
    </source>
</evidence>
<organism evidence="2 3">
    <name type="scientific">Morella rubra</name>
    <name type="common">Chinese bayberry</name>
    <dbReference type="NCBI Taxonomy" id="262757"/>
    <lineage>
        <taxon>Eukaryota</taxon>
        <taxon>Viridiplantae</taxon>
        <taxon>Streptophyta</taxon>
        <taxon>Embryophyta</taxon>
        <taxon>Tracheophyta</taxon>
        <taxon>Spermatophyta</taxon>
        <taxon>Magnoliopsida</taxon>
        <taxon>eudicotyledons</taxon>
        <taxon>Gunneridae</taxon>
        <taxon>Pentapetalae</taxon>
        <taxon>rosids</taxon>
        <taxon>fabids</taxon>
        <taxon>Fagales</taxon>
        <taxon>Myricaceae</taxon>
        <taxon>Morella</taxon>
    </lineage>
</organism>
<dbReference type="EMBL" id="RXIC02000020">
    <property type="protein sequence ID" value="KAB1223989.1"/>
    <property type="molecule type" value="Genomic_DNA"/>
</dbReference>
<keyword evidence="3" id="KW-1185">Reference proteome</keyword>
<keyword evidence="2" id="KW-0418">Kinase</keyword>
<dbReference type="InterPro" id="IPR039620">
    <property type="entry name" value="BKI1/MAKR1/3/4"/>
</dbReference>
<proteinExistence type="predicted"/>
<dbReference type="GO" id="GO:0019210">
    <property type="term" value="F:kinase inhibitor activity"/>
    <property type="evidence" value="ECO:0007669"/>
    <property type="project" value="InterPro"/>
</dbReference>